<feature type="region of interest" description="Disordered" evidence="1">
    <location>
        <begin position="152"/>
        <end position="171"/>
    </location>
</feature>
<reference evidence="2 3" key="1">
    <citation type="submission" date="2018-08" db="EMBL/GenBank/DDBJ databases">
        <title>Aphanomyces genome sequencing and annotation.</title>
        <authorList>
            <person name="Minardi D."/>
            <person name="Oidtmann B."/>
            <person name="Van Der Giezen M."/>
            <person name="Studholme D.J."/>
        </authorList>
    </citation>
    <scope>NUCLEOTIDE SEQUENCE [LARGE SCALE GENOMIC DNA]</scope>
    <source>
        <strain evidence="2 3">D2</strain>
    </source>
</reference>
<name>A0A397D5I0_APHAT</name>
<organism evidence="2 3">
    <name type="scientific">Aphanomyces astaci</name>
    <name type="common">Crayfish plague agent</name>
    <dbReference type="NCBI Taxonomy" id="112090"/>
    <lineage>
        <taxon>Eukaryota</taxon>
        <taxon>Sar</taxon>
        <taxon>Stramenopiles</taxon>
        <taxon>Oomycota</taxon>
        <taxon>Saprolegniomycetes</taxon>
        <taxon>Saprolegniales</taxon>
        <taxon>Verrucalvaceae</taxon>
        <taxon>Aphanomyces</taxon>
    </lineage>
</organism>
<dbReference type="Proteomes" id="UP000266643">
    <property type="component" value="Unassembled WGS sequence"/>
</dbReference>
<comment type="caution">
    <text evidence="2">The sequence shown here is derived from an EMBL/GenBank/DDBJ whole genome shotgun (WGS) entry which is preliminary data.</text>
</comment>
<dbReference type="VEuPathDB" id="FungiDB:H257_05994"/>
<sequence>STVTFQASRHALAHLNQSTMHVLDRKTAAVKFRTTALLSAPTAAHTAASMDALERKMHAVHSTLLSDDFFARKLPGALTTSMAMLDRFLSSPLVVRLWLSSCLDDLSWLEVVLLLQLPARPWLPTPSLFPSPCFGSGDAGDAMSSQLASCSSCRSSKRPAPPPSSPPPPRL</sequence>
<evidence type="ECO:0000256" key="1">
    <source>
        <dbReference type="SAM" id="MobiDB-lite"/>
    </source>
</evidence>
<accession>A0A397D5I0</accession>
<feature type="compositionally biased region" description="Pro residues" evidence="1">
    <location>
        <begin position="159"/>
        <end position="171"/>
    </location>
</feature>
<dbReference type="EMBL" id="QUTD01005850">
    <property type="protein sequence ID" value="RHY59135.1"/>
    <property type="molecule type" value="Genomic_DNA"/>
</dbReference>
<feature type="non-terminal residue" evidence="2">
    <location>
        <position position="1"/>
    </location>
</feature>
<evidence type="ECO:0000313" key="3">
    <source>
        <dbReference type="Proteomes" id="UP000266643"/>
    </source>
</evidence>
<gene>
    <name evidence="2" type="ORF">DYB30_007286</name>
</gene>
<protein>
    <submittedName>
        <fullName evidence="2">Uncharacterized protein</fullName>
    </submittedName>
</protein>
<proteinExistence type="predicted"/>
<evidence type="ECO:0000313" key="2">
    <source>
        <dbReference type="EMBL" id="RHY59135.1"/>
    </source>
</evidence>
<dbReference type="AlphaFoldDB" id="A0A397D5I0"/>